<evidence type="ECO:0000313" key="4">
    <source>
        <dbReference type="Proteomes" id="UP000612055"/>
    </source>
</evidence>
<protein>
    <recommendedName>
        <fullName evidence="5">Bifunctional inhibitor/plant lipid transfer protein/seed storage helical domain-containing protein</fullName>
    </recommendedName>
</protein>
<keyword evidence="2" id="KW-0732">Signal</keyword>
<dbReference type="EMBL" id="JAEHOE010000036">
    <property type="protein sequence ID" value="KAG2493598.1"/>
    <property type="molecule type" value="Genomic_DNA"/>
</dbReference>
<dbReference type="OrthoDB" id="540242at2759"/>
<reference evidence="3" key="1">
    <citation type="journal article" date="2020" name="bioRxiv">
        <title>Comparative genomics of Chlamydomonas.</title>
        <authorList>
            <person name="Craig R.J."/>
            <person name="Hasan A.R."/>
            <person name="Ness R.W."/>
            <person name="Keightley P.D."/>
        </authorList>
    </citation>
    <scope>NUCLEOTIDE SEQUENCE</scope>
    <source>
        <strain evidence="3">CCAP 11/70</strain>
    </source>
</reference>
<gene>
    <name evidence="3" type="ORF">HYH03_008116</name>
</gene>
<keyword evidence="4" id="KW-1185">Reference proteome</keyword>
<organism evidence="3 4">
    <name type="scientific">Edaphochlamys debaryana</name>
    <dbReference type="NCBI Taxonomy" id="47281"/>
    <lineage>
        <taxon>Eukaryota</taxon>
        <taxon>Viridiplantae</taxon>
        <taxon>Chlorophyta</taxon>
        <taxon>core chlorophytes</taxon>
        <taxon>Chlorophyceae</taxon>
        <taxon>CS clade</taxon>
        <taxon>Chlamydomonadales</taxon>
        <taxon>Chlamydomonadales incertae sedis</taxon>
        <taxon>Edaphochlamys</taxon>
    </lineage>
</organism>
<feature type="compositionally biased region" description="Gly residues" evidence="1">
    <location>
        <begin position="193"/>
        <end position="206"/>
    </location>
</feature>
<dbReference type="AlphaFoldDB" id="A0A835Y2R5"/>
<sequence length="247" mass="23844">MARPARALALAAALCLLGCALAQLPNKDQCVSTAAAAASGNDQVTRLAPCVNGPSSSCCSQINGFAGPGSDLFQCLCYPDLLEQLYQLVESNSLAQRFGVDRTLIRNTLQGCNVPFAEGSGAATCPSGGGGVSVTAPGTTVGVAPGGATTVTAPGTNVEAGPQGTSVTAPGTTVGVAPGGATSVTAPGTTVNAGGGGLGKPAGGAGATPSGATEAKPAGGNEGGGRGRFLGRIFSAYCKTHPWHPAC</sequence>
<dbReference type="Proteomes" id="UP000612055">
    <property type="component" value="Unassembled WGS sequence"/>
</dbReference>
<evidence type="ECO:0000313" key="3">
    <source>
        <dbReference type="EMBL" id="KAG2493598.1"/>
    </source>
</evidence>
<name>A0A835Y2R5_9CHLO</name>
<comment type="caution">
    <text evidence="3">The sequence shown here is derived from an EMBL/GenBank/DDBJ whole genome shotgun (WGS) entry which is preliminary data.</text>
</comment>
<feature type="chain" id="PRO_5032352328" description="Bifunctional inhibitor/plant lipid transfer protein/seed storage helical domain-containing protein" evidence="2">
    <location>
        <begin position="23"/>
        <end position="247"/>
    </location>
</feature>
<feature type="region of interest" description="Disordered" evidence="1">
    <location>
        <begin position="193"/>
        <end position="226"/>
    </location>
</feature>
<feature type="signal peptide" evidence="2">
    <location>
        <begin position="1"/>
        <end position="22"/>
    </location>
</feature>
<proteinExistence type="predicted"/>
<accession>A0A835Y2R5</accession>
<evidence type="ECO:0000256" key="1">
    <source>
        <dbReference type="SAM" id="MobiDB-lite"/>
    </source>
</evidence>
<evidence type="ECO:0000256" key="2">
    <source>
        <dbReference type="SAM" id="SignalP"/>
    </source>
</evidence>
<evidence type="ECO:0008006" key="5">
    <source>
        <dbReference type="Google" id="ProtNLM"/>
    </source>
</evidence>